<evidence type="ECO:0000256" key="1">
    <source>
        <dbReference type="ARBA" id="ARBA00008694"/>
    </source>
</evidence>
<evidence type="ECO:0000313" key="6">
    <source>
        <dbReference type="Proteomes" id="UP000235005"/>
    </source>
</evidence>
<comment type="similarity">
    <text evidence="1">Belongs to the acetyltransferase family.</text>
</comment>
<dbReference type="PANTHER" id="PTHR10545">
    <property type="entry name" value="DIAMINE N-ACETYLTRANSFERASE"/>
    <property type="match status" value="1"/>
</dbReference>
<dbReference type="PANTHER" id="PTHR10545:SF29">
    <property type="entry name" value="GH14572P-RELATED"/>
    <property type="match status" value="1"/>
</dbReference>
<reference evidence="5 6" key="1">
    <citation type="submission" date="2018-01" db="EMBL/GenBank/DDBJ databases">
        <title>The draft genome sequence of Halioglobus lutimaris HF004.</title>
        <authorList>
            <person name="Du Z.-J."/>
            <person name="Shi M.-J."/>
        </authorList>
    </citation>
    <scope>NUCLEOTIDE SEQUENCE [LARGE SCALE GENOMIC DNA]</scope>
    <source>
        <strain evidence="5 6">HF004</strain>
    </source>
</reference>
<evidence type="ECO:0000256" key="3">
    <source>
        <dbReference type="ARBA" id="ARBA00023315"/>
    </source>
</evidence>
<dbReference type="Gene3D" id="3.40.630.30">
    <property type="match status" value="1"/>
</dbReference>
<organism evidence="5 6">
    <name type="scientific">Pseudohalioglobus lutimaris</name>
    <dbReference type="NCBI Taxonomy" id="1737061"/>
    <lineage>
        <taxon>Bacteria</taxon>
        <taxon>Pseudomonadati</taxon>
        <taxon>Pseudomonadota</taxon>
        <taxon>Gammaproteobacteria</taxon>
        <taxon>Cellvibrionales</taxon>
        <taxon>Halieaceae</taxon>
        <taxon>Pseudohalioglobus</taxon>
    </lineage>
</organism>
<proteinExistence type="inferred from homology"/>
<name>A0A2N5X939_9GAMM</name>
<dbReference type="PROSITE" id="PS51186">
    <property type="entry name" value="GNAT"/>
    <property type="match status" value="1"/>
</dbReference>
<comment type="caution">
    <text evidence="5">The sequence shown here is derived from an EMBL/GenBank/DDBJ whole genome shotgun (WGS) entry which is preliminary data.</text>
</comment>
<keyword evidence="6" id="KW-1185">Reference proteome</keyword>
<dbReference type="GO" id="GO:0008080">
    <property type="term" value="F:N-acetyltransferase activity"/>
    <property type="evidence" value="ECO:0007669"/>
    <property type="project" value="TreeGrafter"/>
</dbReference>
<dbReference type="EMBL" id="PKUS01000001">
    <property type="protein sequence ID" value="PLW70995.1"/>
    <property type="molecule type" value="Genomic_DNA"/>
</dbReference>
<evidence type="ECO:0000259" key="4">
    <source>
        <dbReference type="PROSITE" id="PS51186"/>
    </source>
</evidence>
<dbReference type="InterPro" id="IPR016181">
    <property type="entry name" value="Acyl_CoA_acyltransferase"/>
</dbReference>
<accession>A0A2N5X939</accession>
<dbReference type="Pfam" id="PF00583">
    <property type="entry name" value="Acetyltransf_1"/>
    <property type="match status" value="1"/>
</dbReference>
<dbReference type="AlphaFoldDB" id="A0A2N5X939"/>
<dbReference type="OrthoDB" id="9805924at2"/>
<dbReference type="Proteomes" id="UP000235005">
    <property type="component" value="Unassembled WGS sequence"/>
</dbReference>
<dbReference type="FunFam" id="3.40.630.30:FF:000064">
    <property type="entry name" value="GNAT family acetyltransferase"/>
    <property type="match status" value="1"/>
</dbReference>
<gene>
    <name evidence="5" type="ORF">C0039_02405</name>
</gene>
<dbReference type="RefSeq" id="WP_075999841.1">
    <property type="nucleotide sequence ID" value="NZ_PKUS01000001.1"/>
</dbReference>
<sequence>MTNIAIRPGTREDSALIYHYVCELARYEKASHEVAASEQVLAEVLFGERPRAYSLICEIDNQPAGFAVYFYNFSTWLGQYGLFLEDLYVSPEYRGNGAGKALLQYLAKQAVAEGCGRFEWNVLDWNEPSIQFYESCGAVAQSEWVGYRLQGEALTRFATEG</sequence>
<keyword evidence="2 5" id="KW-0808">Transferase</keyword>
<keyword evidence="3" id="KW-0012">Acyltransferase</keyword>
<feature type="domain" description="N-acetyltransferase" evidence="4">
    <location>
        <begin position="4"/>
        <end position="159"/>
    </location>
</feature>
<dbReference type="SUPFAM" id="SSF55729">
    <property type="entry name" value="Acyl-CoA N-acyltransferases (Nat)"/>
    <property type="match status" value="1"/>
</dbReference>
<evidence type="ECO:0000256" key="2">
    <source>
        <dbReference type="ARBA" id="ARBA00022679"/>
    </source>
</evidence>
<dbReference type="CDD" id="cd04301">
    <property type="entry name" value="NAT_SF"/>
    <property type="match status" value="1"/>
</dbReference>
<dbReference type="InterPro" id="IPR051016">
    <property type="entry name" value="Diverse_Substrate_AcTransf"/>
</dbReference>
<protein>
    <submittedName>
        <fullName evidence="5">N-acetyltransferase</fullName>
    </submittedName>
</protein>
<evidence type="ECO:0000313" key="5">
    <source>
        <dbReference type="EMBL" id="PLW70995.1"/>
    </source>
</evidence>
<dbReference type="InterPro" id="IPR000182">
    <property type="entry name" value="GNAT_dom"/>
</dbReference>